<feature type="domain" description="Endonuclease GajA/Old nuclease/RecF-like AAA" evidence="1">
    <location>
        <begin position="159"/>
        <end position="364"/>
    </location>
</feature>
<dbReference type="AlphaFoldDB" id="A0A5U2NZA9"/>
<dbReference type="EMBL" id="AAGKTT010000007">
    <property type="protein sequence ID" value="EBP1417153.1"/>
    <property type="molecule type" value="Genomic_DNA"/>
</dbReference>
<reference evidence="3" key="1">
    <citation type="submission" date="2018-07" db="EMBL/GenBank/DDBJ databases">
        <authorList>
            <consortium name="GenomeTrakr network: Whole genome sequencing for foodborne pathogen traceback"/>
        </authorList>
    </citation>
    <scope>NUCLEOTIDE SEQUENCE</scope>
    <source>
        <strain evidence="3">FDA00004327</strain>
    </source>
</reference>
<dbReference type="PANTHER" id="PTHR43581">
    <property type="entry name" value="ATP/GTP PHOSPHATASE"/>
    <property type="match status" value="1"/>
</dbReference>
<sequence>MQLTKVFISGFKSISNDVPQVICFNENLTTFIGSNGTGKSTVMEALCKLFSVDQSLRTISHNDFYHNDEESEADKTLIIEAWFHFPEPCEGELSIPPLIEHLTFDDEAGELIFRVRLEATLSYELNPLGDIEENVWILNCCDKDPDESDMTKCSSAVRNSIQLNYVPANRDPLIQLKYSSKAVLGRLLKAIEWSGDYKKLLEEQANALNLLTDTNPALSEIADAINKSWRSVYKGRYLSQAQLKFPISNVDEILKLLQLQFNPNELGNRVSVDRLSDGQKSLVYFSLIKAMFDIDRNTRKLLSEGKECNFNHEKIRLPIFSMICLEEPENHLSPHYLGRIISLVKEYGNYDFCQVIISSHSASILSRIEPEQIRHFRLDNESKCTIVCELSLPDDKDEHSKFVKEAVKAYPEIYFSKLVIFGEGDSEEIILPELIEMYSKNIDANCISVVPLGGRHVNHFWRLLNSLKIPYITLLDLDIDRNGGGFGRMKYAVEQIITHGSSDSIYVNNSIIKFIPEWDSPNNPLSFSINYNVGKANETSRGLLSELEKCNVFYSSPLDIDYSMINAFPDIYCSKDNAYSEQGPNLVPLGKEKTLIDAVLKSGNTGIRYNFGDGYLNKFLWYRYRFLSNKSKPASHLRMLSLIKDQYSEDEIIKKLPPELTRLLDKVVKIAEEIIE</sequence>
<dbReference type="SUPFAM" id="SSF52540">
    <property type="entry name" value="P-loop containing nucleoside triphosphate hydrolases"/>
    <property type="match status" value="1"/>
</dbReference>
<feature type="domain" description="OLD protein-like TOPRIM" evidence="2">
    <location>
        <begin position="415"/>
        <end position="478"/>
    </location>
</feature>
<dbReference type="Pfam" id="PF20469">
    <property type="entry name" value="OLD-like_TOPRIM"/>
    <property type="match status" value="1"/>
</dbReference>
<accession>A0A5U2NZA9</accession>
<dbReference type="GO" id="GO:0016887">
    <property type="term" value="F:ATP hydrolysis activity"/>
    <property type="evidence" value="ECO:0007669"/>
    <property type="project" value="InterPro"/>
</dbReference>
<protein>
    <submittedName>
        <fullName evidence="3">AAA family ATPase</fullName>
    </submittedName>
</protein>
<feature type="domain" description="Endonuclease GajA/Old nuclease/RecF-like AAA" evidence="1">
    <location>
        <begin position="1"/>
        <end position="83"/>
    </location>
</feature>
<dbReference type="InterPro" id="IPR027417">
    <property type="entry name" value="P-loop_NTPase"/>
</dbReference>
<dbReference type="CDD" id="cd01026">
    <property type="entry name" value="TOPRIM_OLD"/>
    <property type="match status" value="1"/>
</dbReference>
<dbReference type="Gene3D" id="3.40.50.300">
    <property type="entry name" value="P-loop containing nucleotide triphosphate hydrolases"/>
    <property type="match status" value="1"/>
</dbReference>
<dbReference type="InterPro" id="IPR041685">
    <property type="entry name" value="AAA_GajA/Old/RecF-like"/>
</dbReference>
<dbReference type="PANTHER" id="PTHR43581:SF2">
    <property type="entry name" value="EXCINUCLEASE ATPASE SUBUNIT"/>
    <property type="match status" value="1"/>
</dbReference>
<dbReference type="InterPro" id="IPR051396">
    <property type="entry name" value="Bact_Antivir_Def_Nuclease"/>
</dbReference>
<dbReference type="GO" id="GO:0005524">
    <property type="term" value="F:ATP binding"/>
    <property type="evidence" value="ECO:0007669"/>
    <property type="project" value="InterPro"/>
</dbReference>
<evidence type="ECO:0000259" key="2">
    <source>
        <dbReference type="Pfam" id="PF20469"/>
    </source>
</evidence>
<comment type="caution">
    <text evidence="3">The sequence shown here is derived from an EMBL/GenBank/DDBJ whole genome shotgun (WGS) entry which is preliminary data.</text>
</comment>
<gene>
    <name evidence="3" type="ORF">LZ49_15355</name>
</gene>
<dbReference type="InterPro" id="IPR034139">
    <property type="entry name" value="TOPRIM_OLD"/>
</dbReference>
<proteinExistence type="predicted"/>
<organism evidence="3">
    <name type="scientific">Salmonella enterica</name>
    <name type="common">Salmonella choleraesuis</name>
    <dbReference type="NCBI Taxonomy" id="28901"/>
    <lineage>
        <taxon>Bacteria</taxon>
        <taxon>Pseudomonadati</taxon>
        <taxon>Pseudomonadota</taxon>
        <taxon>Gammaproteobacteria</taxon>
        <taxon>Enterobacterales</taxon>
        <taxon>Enterobacteriaceae</taxon>
        <taxon>Salmonella</taxon>
    </lineage>
</organism>
<evidence type="ECO:0000259" key="1">
    <source>
        <dbReference type="Pfam" id="PF13175"/>
    </source>
</evidence>
<evidence type="ECO:0000313" key="3">
    <source>
        <dbReference type="EMBL" id="EBP1417153.1"/>
    </source>
</evidence>
<name>A0A5U2NZA9_SALER</name>
<dbReference type="Pfam" id="PF13175">
    <property type="entry name" value="AAA_15"/>
    <property type="match status" value="2"/>
</dbReference>